<dbReference type="SUPFAM" id="SSF53850">
    <property type="entry name" value="Periplasmic binding protein-like II"/>
    <property type="match status" value="1"/>
</dbReference>
<dbReference type="Proteomes" id="UP001501671">
    <property type="component" value="Unassembled WGS sequence"/>
</dbReference>
<dbReference type="Pfam" id="PF03401">
    <property type="entry name" value="TctC"/>
    <property type="match status" value="1"/>
</dbReference>
<keyword evidence="2" id="KW-0732">Signal</keyword>
<name>A0ABP8HER8_9BURK</name>
<sequence>MRGLAAAIAGTASISGAALAQAPQPAAYPAQTVRIVVPFAPGGATDYIARLVAQRLTQRLGQSFVVENRAGAGGVVGAEAALRAPPDGGTILVASASYAVNPALMKLSFDPIRDARPVINMVFAPSVFTVTAGMPIKTLGELVAYAKANPGKLAYATQGMGSITHVSTESFLNTTGVRMIHVPYRGMGPALTAIAAGEVQVLISDPGAAQPVAATGKIRLLAVAGERRLEQFPDVPTVGEAGFPQLANYGSWQGMFVPRGTPQAIVETLNRQVNDILRSADVQQELGKRFATPLGGTPEEFAQRVSADIERYGALVRKMNIKAE</sequence>
<protein>
    <submittedName>
        <fullName evidence="3">Tripartite tricarboxylate transporter substrate binding protein BugE</fullName>
    </submittedName>
</protein>
<dbReference type="InterPro" id="IPR005064">
    <property type="entry name" value="BUG"/>
</dbReference>
<keyword evidence="4" id="KW-1185">Reference proteome</keyword>
<accession>A0ABP8HER8</accession>
<feature type="chain" id="PRO_5046728080" evidence="2">
    <location>
        <begin position="21"/>
        <end position="324"/>
    </location>
</feature>
<evidence type="ECO:0000313" key="4">
    <source>
        <dbReference type="Proteomes" id="UP001501671"/>
    </source>
</evidence>
<dbReference type="PIRSF" id="PIRSF017082">
    <property type="entry name" value="YflP"/>
    <property type="match status" value="1"/>
</dbReference>
<reference evidence="4" key="1">
    <citation type="journal article" date="2019" name="Int. J. Syst. Evol. Microbiol.">
        <title>The Global Catalogue of Microorganisms (GCM) 10K type strain sequencing project: providing services to taxonomists for standard genome sequencing and annotation.</title>
        <authorList>
            <consortium name="The Broad Institute Genomics Platform"/>
            <consortium name="The Broad Institute Genome Sequencing Center for Infectious Disease"/>
            <person name="Wu L."/>
            <person name="Ma J."/>
        </authorList>
    </citation>
    <scope>NUCLEOTIDE SEQUENCE [LARGE SCALE GENOMIC DNA]</scope>
    <source>
        <strain evidence="4">JCM 17666</strain>
    </source>
</reference>
<dbReference type="PANTHER" id="PTHR42928">
    <property type="entry name" value="TRICARBOXYLATE-BINDING PROTEIN"/>
    <property type="match status" value="1"/>
</dbReference>
<dbReference type="InterPro" id="IPR042100">
    <property type="entry name" value="Bug_dom1"/>
</dbReference>
<evidence type="ECO:0000313" key="3">
    <source>
        <dbReference type="EMBL" id="GAA4338358.1"/>
    </source>
</evidence>
<proteinExistence type="inferred from homology"/>
<comment type="caution">
    <text evidence="3">The sequence shown here is derived from an EMBL/GenBank/DDBJ whole genome shotgun (WGS) entry which is preliminary data.</text>
</comment>
<gene>
    <name evidence="3" type="ORF">GCM10023144_35300</name>
</gene>
<dbReference type="CDD" id="cd13578">
    <property type="entry name" value="PBP2_Bug27"/>
    <property type="match status" value="1"/>
</dbReference>
<dbReference type="Gene3D" id="3.40.190.150">
    <property type="entry name" value="Bordetella uptake gene, domain 1"/>
    <property type="match status" value="1"/>
</dbReference>
<evidence type="ECO:0000256" key="2">
    <source>
        <dbReference type="SAM" id="SignalP"/>
    </source>
</evidence>
<dbReference type="Gene3D" id="3.40.190.10">
    <property type="entry name" value="Periplasmic binding protein-like II"/>
    <property type="match status" value="1"/>
</dbReference>
<organism evidence="3 4">
    <name type="scientific">Pigmentiphaga soli</name>
    <dbReference type="NCBI Taxonomy" id="1007095"/>
    <lineage>
        <taxon>Bacteria</taxon>
        <taxon>Pseudomonadati</taxon>
        <taxon>Pseudomonadota</taxon>
        <taxon>Betaproteobacteria</taxon>
        <taxon>Burkholderiales</taxon>
        <taxon>Alcaligenaceae</taxon>
        <taxon>Pigmentiphaga</taxon>
    </lineage>
</organism>
<evidence type="ECO:0000256" key="1">
    <source>
        <dbReference type="ARBA" id="ARBA00006987"/>
    </source>
</evidence>
<dbReference type="PANTHER" id="PTHR42928:SF5">
    <property type="entry name" value="BLR1237 PROTEIN"/>
    <property type="match status" value="1"/>
</dbReference>
<feature type="signal peptide" evidence="2">
    <location>
        <begin position="1"/>
        <end position="20"/>
    </location>
</feature>
<dbReference type="EMBL" id="BAABFO010000019">
    <property type="protein sequence ID" value="GAA4338358.1"/>
    <property type="molecule type" value="Genomic_DNA"/>
</dbReference>
<comment type="similarity">
    <text evidence="1">Belongs to the UPF0065 (bug) family.</text>
</comment>